<dbReference type="PANTHER" id="PTHR45765:SF1">
    <property type="entry name" value="METHIONINE--TRNA LIGASE, CYTOPLASMIC"/>
    <property type="match status" value="1"/>
</dbReference>
<sequence length="584" mass="65114">MTRQLITSALPYINGIKHLGNMVGSMLPADVYARYLRQRGHEVLYICATDEHGTPAELAAKEAGLPVDAFCAEQHEAQKAIYQGFGLSFDYFGRSSSPQNRELTQTIARQLHANGFIEERAIRQVYSNADGRFLPDRYIVGTCPHCGYDKARGDQCENCTRVLDPTDLIDPRSAISGSSDLEVRETKHLFLLQSKLAGEVEAWVDEHGRDWPVLSSSIARKWLTEGLHDRAITRDLDWGVPVPADTWPELAAEGKVFYVWFDAPIEYIGATREWADAASEGEQRDWKSWWYQADATVNYTQFMGKDNVPFHAVMFPATLLGTRDAWKKVDYLKSFNWLNYYGGKFSTSQKRGVFSDAALELLPADYWRYFMMANAPESDDTNFTWELFSATVNKDLADVLGNFVNRVLSFSRKRFGDEVPAGRAAGEAEQQLGEQIADLLTEYQTQMDALQFRKAAQALRALWSAGNSYLETKAPWLEAKTDLDGAALTLRTAMNLIHLYSVVSEPFIPASSAAMRAAFALPDDTRSWVSADEARALALVPAGTPFTVPPVLFAKITEEDLDAYRTRFGAEPEAPATAGPEAAA</sequence>
<feature type="domain" description="Methionyl/Leucyl tRNA synthetase" evidence="10">
    <location>
        <begin position="5"/>
        <end position="408"/>
    </location>
</feature>
<protein>
    <recommendedName>
        <fullName evidence="9">Methionine--tRNA ligase</fullName>
        <ecNumber evidence="9">6.1.1.10</ecNumber>
    </recommendedName>
    <alternativeName>
        <fullName evidence="9">Methionyl-tRNA synthetase</fullName>
        <shortName evidence="9">MetRS</shortName>
    </alternativeName>
</protein>
<dbReference type="NCBIfam" id="TIGR00398">
    <property type="entry name" value="metG"/>
    <property type="match status" value="1"/>
</dbReference>
<dbReference type="InterPro" id="IPR014758">
    <property type="entry name" value="Met-tRNA_synth"/>
</dbReference>
<dbReference type="Proteomes" id="UP001592528">
    <property type="component" value="Unassembled WGS sequence"/>
</dbReference>
<name>A0ABV6ULP7_9ACTN</name>
<keyword evidence="9" id="KW-0479">Metal-binding</keyword>
<evidence type="ECO:0000256" key="2">
    <source>
        <dbReference type="ARBA" id="ARBA00008258"/>
    </source>
</evidence>
<keyword evidence="6 9" id="KW-0648">Protein biosynthesis</keyword>
<dbReference type="EC" id="6.1.1.10" evidence="9"/>
<feature type="binding site" evidence="9">
    <location>
        <position position="143"/>
    </location>
    <ligand>
        <name>Zn(2+)</name>
        <dbReference type="ChEBI" id="CHEBI:29105"/>
    </ligand>
</feature>
<comment type="subcellular location">
    <subcellularLocation>
        <location evidence="9">Cytoplasm</location>
    </subcellularLocation>
</comment>
<dbReference type="SUPFAM" id="SSF57770">
    <property type="entry name" value="Methionyl-tRNA synthetase (MetRS), Zn-domain"/>
    <property type="match status" value="1"/>
</dbReference>
<reference evidence="12 13" key="1">
    <citation type="submission" date="2024-09" db="EMBL/GenBank/DDBJ databases">
        <authorList>
            <person name="Lee S.D."/>
        </authorList>
    </citation>
    <scope>NUCLEOTIDE SEQUENCE [LARGE SCALE GENOMIC DNA]</scope>
    <source>
        <strain evidence="12 13">N1-5</strain>
    </source>
</reference>
<comment type="function">
    <text evidence="1 9">Is required not only for elongation of protein synthesis but also for the initiation of all mRNA translation through initiator tRNA(fMet) aminoacylation.</text>
</comment>
<dbReference type="Gene3D" id="3.40.50.620">
    <property type="entry name" value="HUPs"/>
    <property type="match status" value="1"/>
</dbReference>
<feature type="binding site" evidence="9">
    <location>
        <position position="347"/>
    </location>
    <ligand>
        <name>ATP</name>
        <dbReference type="ChEBI" id="CHEBI:30616"/>
    </ligand>
</feature>
<dbReference type="RefSeq" id="WP_030249766.1">
    <property type="nucleotide sequence ID" value="NZ_JBHEZZ010000006.1"/>
</dbReference>
<comment type="subunit">
    <text evidence="9">Monomer.</text>
</comment>
<evidence type="ECO:0000256" key="4">
    <source>
        <dbReference type="ARBA" id="ARBA00022741"/>
    </source>
</evidence>
<gene>
    <name evidence="9 12" type="primary">metG</name>
    <name evidence="12" type="ORF">ACEZDJ_13945</name>
</gene>
<evidence type="ECO:0000259" key="11">
    <source>
        <dbReference type="Pfam" id="PF19303"/>
    </source>
</evidence>
<dbReference type="Gene3D" id="1.10.730.10">
    <property type="entry name" value="Isoleucyl-tRNA Synthetase, Domain 1"/>
    <property type="match status" value="1"/>
</dbReference>
<keyword evidence="5 9" id="KW-0067">ATP-binding</keyword>
<dbReference type="InterPro" id="IPR033911">
    <property type="entry name" value="MetRS_core"/>
</dbReference>
<dbReference type="SUPFAM" id="SSF47323">
    <property type="entry name" value="Anticodon-binding domain of a subclass of class I aminoacyl-tRNA synthetases"/>
    <property type="match status" value="1"/>
</dbReference>
<dbReference type="InterPro" id="IPR029038">
    <property type="entry name" value="MetRS_Zn"/>
</dbReference>
<dbReference type="InterPro" id="IPR014729">
    <property type="entry name" value="Rossmann-like_a/b/a_fold"/>
</dbReference>
<feature type="domain" description="Methionyl-tRNA synthetase anticodon-binding" evidence="11">
    <location>
        <begin position="419"/>
        <end position="571"/>
    </location>
</feature>
<evidence type="ECO:0000256" key="6">
    <source>
        <dbReference type="ARBA" id="ARBA00022917"/>
    </source>
</evidence>
<feature type="binding site" evidence="9">
    <location>
        <position position="159"/>
    </location>
    <ligand>
        <name>Zn(2+)</name>
        <dbReference type="ChEBI" id="CHEBI:29105"/>
    </ligand>
</feature>
<evidence type="ECO:0000256" key="7">
    <source>
        <dbReference type="ARBA" id="ARBA00023146"/>
    </source>
</evidence>
<dbReference type="Pfam" id="PF19303">
    <property type="entry name" value="Anticodon_3"/>
    <property type="match status" value="1"/>
</dbReference>
<feature type="short sequence motif" description="'HIGH' region" evidence="9">
    <location>
        <begin position="11"/>
        <end position="21"/>
    </location>
</feature>
<dbReference type="SUPFAM" id="SSF52374">
    <property type="entry name" value="Nucleotidylyl transferase"/>
    <property type="match status" value="1"/>
</dbReference>
<keyword evidence="4 9" id="KW-0547">Nucleotide-binding</keyword>
<accession>A0ABV6ULP7</accession>
<evidence type="ECO:0000313" key="13">
    <source>
        <dbReference type="Proteomes" id="UP001592528"/>
    </source>
</evidence>
<dbReference type="PANTHER" id="PTHR45765">
    <property type="entry name" value="METHIONINE--TRNA LIGASE"/>
    <property type="match status" value="1"/>
</dbReference>
<dbReference type="InterPro" id="IPR023458">
    <property type="entry name" value="Met-tRNA_ligase_1"/>
</dbReference>
<keyword evidence="7 9" id="KW-0030">Aminoacyl-tRNA synthetase</keyword>
<dbReference type="HAMAP" id="MF_00098">
    <property type="entry name" value="Met_tRNA_synth_type1"/>
    <property type="match status" value="1"/>
</dbReference>
<evidence type="ECO:0000259" key="10">
    <source>
        <dbReference type="Pfam" id="PF09334"/>
    </source>
</evidence>
<organism evidence="12 13">
    <name type="scientific">Streptacidiphilus cavernicola</name>
    <dbReference type="NCBI Taxonomy" id="3342716"/>
    <lineage>
        <taxon>Bacteria</taxon>
        <taxon>Bacillati</taxon>
        <taxon>Actinomycetota</taxon>
        <taxon>Actinomycetes</taxon>
        <taxon>Kitasatosporales</taxon>
        <taxon>Streptomycetaceae</taxon>
        <taxon>Streptacidiphilus</taxon>
    </lineage>
</organism>
<feature type="binding site" evidence="9">
    <location>
        <position position="146"/>
    </location>
    <ligand>
        <name>Zn(2+)</name>
        <dbReference type="ChEBI" id="CHEBI:29105"/>
    </ligand>
</feature>
<dbReference type="EMBL" id="JBHEZZ010000006">
    <property type="protein sequence ID" value="MFC1402388.1"/>
    <property type="molecule type" value="Genomic_DNA"/>
</dbReference>
<dbReference type="Gene3D" id="2.20.28.20">
    <property type="entry name" value="Methionyl-tRNA synthetase, Zn-domain"/>
    <property type="match status" value="1"/>
</dbReference>
<comment type="catalytic activity">
    <reaction evidence="8 9">
        <text>tRNA(Met) + L-methionine + ATP = L-methionyl-tRNA(Met) + AMP + diphosphate</text>
        <dbReference type="Rhea" id="RHEA:13481"/>
        <dbReference type="Rhea" id="RHEA-COMP:9667"/>
        <dbReference type="Rhea" id="RHEA-COMP:9698"/>
        <dbReference type="ChEBI" id="CHEBI:30616"/>
        <dbReference type="ChEBI" id="CHEBI:33019"/>
        <dbReference type="ChEBI" id="CHEBI:57844"/>
        <dbReference type="ChEBI" id="CHEBI:78442"/>
        <dbReference type="ChEBI" id="CHEBI:78530"/>
        <dbReference type="ChEBI" id="CHEBI:456215"/>
        <dbReference type="EC" id="6.1.1.10"/>
    </reaction>
</comment>
<keyword evidence="9" id="KW-0963">Cytoplasm</keyword>
<comment type="cofactor">
    <cofactor evidence="9">
        <name>Zn(2+)</name>
        <dbReference type="ChEBI" id="CHEBI:29105"/>
    </cofactor>
    <text evidence="9">Binds 1 zinc ion per subunit.</text>
</comment>
<dbReference type="InterPro" id="IPR009080">
    <property type="entry name" value="tRNAsynth_Ia_anticodon-bd"/>
</dbReference>
<evidence type="ECO:0000256" key="8">
    <source>
        <dbReference type="ARBA" id="ARBA00047364"/>
    </source>
</evidence>
<evidence type="ECO:0000256" key="1">
    <source>
        <dbReference type="ARBA" id="ARBA00003314"/>
    </source>
</evidence>
<comment type="similarity">
    <text evidence="2 9">Belongs to the class-I aminoacyl-tRNA synthetase family. MetG type 1 subfamily.</text>
</comment>
<feature type="binding site" evidence="9">
    <location>
        <position position="156"/>
    </location>
    <ligand>
        <name>Zn(2+)</name>
        <dbReference type="ChEBI" id="CHEBI:29105"/>
    </ligand>
</feature>
<comment type="caution">
    <text evidence="12">The sequence shown here is derived from an EMBL/GenBank/DDBJ whole genome shotgun (WGS) entry which is preliminary data.</text>
</comment>
<feature type="short sequence motif" description="'KMSKS' region" evidence="9">
    <location>
        <begin position="344"/>
        <end position="348"/>
    </location>
</feature>
<evidence type="ECO:0000256" key="3">
    <source>
        <dbReference type="ARBA" id="ARBA00022598"/>
    </source>
</evidence>
<dbReference type="InterPro" id="IPR015413">
    <property type="entry name" value="Methionyl/Leucyl_tRNA_Synth"/>
</dbReference>
<proteinExistence type="inferred from homology"/>
<dbReference type="Pfam" id="PF09334">
    <property type="entry name" value="tRNA-synt_1g"/>
    <property type="match status" value="1"/>
</dbReference>
<evidence type="ECO:0000256" key="5">
    <source>
        <dbReference type="ARBA" id="ARBA00022840"/>
    </source>
</evidence>
<keyword evidence="13" id="KW-1185">Reference proteome</keyword>
<dbReference type="InterPro" id="IPR041872">
    <property type="entry name" value="Anticodon_Met"/>
</dbReference>
<keyword evidence="3 9" id="KW-0436">Ligase</keyword>
<dbReference type="PRINTS" id="PR01041">
    <property type="entry name" value="TRNASYNTHMET"/>
</dbReference>
<keyword evidence="9" id="KW-0862">Zinc</keyword>
<dbReference type="CDD" id="cd00814">
    <property type="entry name" value="MetRS_core"/>
    <property type="match status" value="1"/>
</dbReference>
<evidence type="ECO:0000256" key="9">
    <source>
        <dbReference type="HAMAP-Rule" id="MF_00098"/>
    </source>
</evidence>
<dbReference type="CDD" id="cd07957">
    <property type="entry name" value="Anticodon_Ia_Met"/>
    <property type="match status" value="1"/>
</dbReference>
<dbReference type="GO" id="GO:0004825">
    <property type="term" value="F:methionine-tRNA ligase activity"/>
    <property type="evidence" value="ECO:0007669"/>
    <property type="project" value="UniProtKB-EC"/>
</dbReference>
<evidence type="ECO:0000313" key="12">
    <source>
        <dbReference type="EMBL" id="MFC1402388.1"/>
    </source>
</evidence>